<evidence type="ECO:0000313" key="2">
    <source>
        <dbReference type="EMBL" id="KIK53487.1"/>
    </source>
</evidence>
<organism evidence="2 3">
    <name type="scientific">Collybiopsis luxurians FD-317 M1</name>
    <dbReference type="NCBI Taxonomy" id="944289"/>
    <lineage>
        <taxon>Eukaryota</taxon>
        <taxon>Fungi</taxon>
        <taxon>Dikarya</taxon>
        <taxon>Basidiomycota</taxon>
        <taxon>Agaricomycotina</taxon>
        <taxon>Agaricomycetes</taxon>
        <taxon>Agaricomycetidae</taxon>
        <taxon>Agaricales</taxon>
        <taxon>Marasmiineae</taxon>
        <taxon>Omphalotaceae</taxon>
        <taxon>Collybiopsis</taxon>
        <taxon>Collybiopsis luxurians</taxon>
    </lineage>
</organism>
<proteinExistence type="predicted"/>
<keyword evidence="3" id="KW-1185">Reference proteome</keyword>
<sequence length="302" mass="33677">MATWTCQITLELGQTGEGINSAKEIDMTKENAFTNVWDCQNSKPEGIDNSHSDVDLTVLNTQEMDEDKAAEEKNQTLELDPAGEPHTNGNGDLTESSIFLNENFSVPSDVEDEVVSEPKFEKLTMDQPCPTTKSKGKTVPQPSVSKPVKLEEKKSVKKNKIDEFAAIAAEEERTTQSELELAKLRACIDLECAKVDREYRILKEKRWAEKDRMKMEAREKESQCKHELCMAMLSGVLQSWNLLSNKVTPHAHPFLPTPQVGGSSDTAWLPSRDDSNMFDRSWGDKGAGGDSYSALNFPSTPM</sequence>
<feature type="region of interest" description="Disordered" evidence="1">
    <location>
        <begin position="65"/>
        <end position="90"/>
    </location>
</feature>
<dbReference type="Proteomes" id="UP000053593">
    <property type="component" value="Unassembled WGS sequence"/>
</dbReference>
<protein>
    <submittedName>
        <fullName evidence="2">Uncharacterized protein</fullName>
    </submittedName>
</protein>
<dbReference type="EMBL" id="KN834828">
    <property type="protein sequence ID" value="KIK53487.1"/>
    <property type="molecule type" value="Genomic_DNA"/>
</dbReference>
<name>A0A0D0C6P6_9AGAR</name>
<feature type="region of interest" description="Disordered" evidence="1">
    <location>
        <begin position="124"/>
        <end position="147"/>
    </location>
</feature>
<evidence type="ECO:0000313" key="3">
    <source>
        <dbReference type="Proteomes" id="UP000053593"/>
    </source>
</evidence>
<dbReference type="OrthoDB" id="3266275at2759"/>
<dbReference type="HOGENOM" id="CLU_921517_0_0_1"/>
<reference evidence="2 3" key="1">
    <citation type="submission" date="2014-04" db="EMBL/GenBank/DDBJ databases">
        <title>Evolutionary Origins and Diversification of the Mycorrhizal Mutualists.</title>
        <authorList>
            <consortium name="DOE Joint Genome Institute"/>
            <consortium name="Mycorrhizal Genomics Consortium"/>
            <person name="Kohler A."/>
            <person name="Kuo A."/>
            <person name="Nagy L.G."/>
            <person name="Floudas D."/>
            <person name="Copeland A."/>
            <person name="Barry K.W."/>
            <person name="Cichocki N."/>
            <person name="Veneault-Fourrey C."/>
            <person name="LaButti K."/>
            <person name="Lindquist E.A."/>
            <person name="Lipzen A."/>
            <person name="Lundell T."/>
            <person name="Morin E."/>
            <person name="Murat C."/>
            <person name="Riley R."/>
            <person name="Ohm R."/>
            <person name="Sun H."/>
            <person name="Tunlid A."/>
            <person name="Henrissat B."/>
            <person name="Grigoriev I.V."/>
            <person name="Hibbett D.S."/>
            <person name="Martin F."/>
        </authorList>
    </citation>
    <scope>NUCLEOTIDE SEQUENCE [LARGE SCALE GENOMIC DNA]</scope>
    <source>
        <strain evidence="2 3">FD-317 M1</strain>
    </source>
</reference>
<dbReference type="AlphaFoldDB" id="A0A0D0C6P6"/>
<evidence type="ECO:0000256" key="1">
    <source>
        <dbReference type="SAM" id="MobiDB-lite"/>
    </source>
</evidence>
<gene>
    <name evidence="2" type="ORF">GYMLUDRAFT_63652</name>
</gene>
<accession>A0A0D0C6P6</accession>